<feature type="compositionally biased region" description="Basic and acidic residues" evidence="1">
    <location>
        <begin position="1"/>
        <end position="15"/>
    </location>
</feature>
<keyword evidence="3" id="KW-1185">Reference proteome</keyword>
<reference evidence="2" key="1">
    <citation type="submission" date="2022-03" db="EMBL/GenBank/DDBJ databases">
        <title>Cryobacterium sp. nov. strain ZS14-85, isolated from Antarctic soil.</title>
        <authorList>
            <person name="Li J."/>
            <person name="Niu G."/>
        </authorList>
    </citation>
    <scope>NUCLEOTIDE SEQUENCE</scope>
    <source>
        <strain evidence="2">ZS14-85</strain>
    </source>
</reference>
<comment type="caution">
    <text evidence="2">The sequence shown here is derived from an EMBL/GenBank/DDBJ whole genome shotgun (WGS) entry which is preliminary data.</text>
</comment>
<feature type="compositionally biased region" description="Acidic residues" evidence="1">
    <location>
        <begin position="19"/>
        <end position="52"/>
    </location>
</feature>
<gene>
    <name evidence="2" type="ORF">MQH31_01875</name>
</gene>
<feature type="compositionally biased region" description="Acidic residues" evidence="1">
    <location>
        <begin position="77"/>
        <end position="92"/>
    </location>
</feature>
<organism evidence="2 3">
    <name type="scientific">Cryobacterium zhongshanensis</name>
    <dbReference type="NCBI Taxonomy" id="2928153"/>
    <lineage>
        <taxon>Bacteria</taxon>
        <taxon>Bacillati</taxon>
        <taxon>Actinomycetota</taxon>
        <taxon>Actinomycetes</taxon>
        <taxon>Micrococcales</taxon>
        <taxon>Microbacteriaceae</taxon>
        <taxon>Cryobacterium</taxon>
    </lineage>
</organism>
<accession>A0AA41QT93</accession>
<feature type="compositionally biased region" description="Acidic residues" evidence="1">
    <location>
        <begin position="60"/>
        <end position="69"/>
    </location>
</feature>
<evidence type="ECO:0000313" key="2">
    <source>
        <dbReference type="EMBL" id="MCI4656562.1"/>
    </source>
</evidence>
<protein>
    <submittedName>
        <fullName evidence="2">Uncharacterized protein</fullName>
    </submittedName>
</protein>
<evidence type="ECO:0000256" key="1">
    <source>
        <dbReference type="SAM" id="MobiDB-lite"/>
    </source>
</evidence>
<evidence type="ECO:0000313" key="3">
    <source>
        <dbReference type="Proteomes" id="UP001165341"/>
    </source>
</evidence>
<feature type="region of interest" description="Disordered" evidence="1">
    <location>
        <begin position="1"/>
        <end position="92"/>
    </location>
</feature>
<dbReference type="RefSeq" id="WP_243010697.1">
    <property type="nucleotide sequence ID" value="NZ_JALGAR010000001.1"/>
</dbReference>
<dbReference type="Proteomes" id="UP001165341">
    <property type="component" value="Unassembled WGS sequence"/>
</dbReference>
<name>A0AA41QT93_9MICO</name>
<sequence length="92" mass="10557">MRIDPDGLWPRRTDSGSDGLDEDRDIDDVGLTLEDDLVPEDDPDDDLDWTIDADDRAVEQDDEDEDDRGVDEHSIIDIDDADDFDDVDDYER</sequence>
<proteinExistence type="predicted"/>
<dbReference type="AlphaFoldDB" id="A0AA41QT93"/>
<dbReference type="EMBL" id="JALGAR010000001">
    <property type="protein sequence ID" value="MCI4656562.1"/>
    <property type="molecule type" value="Genomic_DNA"/>
</dbReference>